<evidence type="ECO:0000256" key="5">
    <source>
        <dbReference type="SAM" id="MobiDB-lite"/>
    </source>
</evidence>
<evidence type="ECO:0000259" key="6">
    <source>
        <dbReference type="Pfam" id="PF00082"/>
    </source>
</evidence>
<dbReference type="InterPro" id="IPR000209">
    <property type="entry name" value="Peptidase_S8/S53_dom"/>
</dbReference>
<dbReference type="GO" id="GO:0006508">
    <property type="term" value="P:proteolysis"/>
    <property type="evidence" value="ECO:0007669"/>
    <property type="project" value="UniProtKB-KW"/>
</dbReference>
<accession>A0A6A5THX1</accession>
<evidence type="ECO:0000256" key="2">
    <source>
        <dbReference type="ARBA" id="ARBA00022670"/>
    </source>
</evidence>
<evidence type="ECO:0000313" key="7">
    <source>
        <dbReference type="EMBL" id="KAF1950406.1"/>
    </source>
</evidence>
<dbReference type="PANTHER" id="PTHR43806:SF11">
    <property type="entry name" value="CEREVISIN-RELATED"/>
    <property type="match status" value="1"/>
</dbReference>
<dbReference type="Proteomes" id="UP000800035">
    <property type="component" value="Unassembled WGS sequence"/>
</dbReference>
<organism evidence="7 8">
    <name type="scientific">Byssothecium circinans</name>
    <dbReference type="NCBI Taxonomy" id="147558"/>
    <lineage>
        <taxon>Eukaryota</taxon>
        <taxon>Fungi</taxon>
        <taxon>Dikarya</taxon>
        <taxon>Ascomycota</taxon>
        <taxon>Pezizomycotina</taxon>
        <taxon>Dothideomycetes</taxon>
        <taxon>Pleosporomycetidae</taxon>
        <taxon>Pleosporales</taxon>
        <taxon>Massarineae</taxon>
        <taxon>Massarinaceae</taxon>
        <taxon>Byssothecium</taxon>
    </lineage>
</organism>
<dbReference type="AlphaFoldDB" id="A0A6A5THX1"/>
<dbReference type="PRINTS" id="PR00723">
    <property type="entry name" value="SUBTILISIN"/>
</dbReference>
<dbReference type="InterPro" id="IPR023827">
    <property type="entry name" value="Peptidase_S8_Asp-AS"/>
</dbReference>
<evidence type="ECO:0000313" key="8">
    <source>
        <dbReference type="Proteomes" id="UP000800035"/>
    </source>
</evidence>
<dbReference type="InterPro" id="IPR015500">
    <property type="entry name" value="Peptidase_S8_subtilisin-rel"/>
</dbReference>
<protein>
    <submittedName>
        <fullName evidence="7">Subtilisin-like protein</fullName>
    </submittedName>
</protein>
<evidence type="ECO:0000256" key="3">
    <source>
        <dbReference type="ARBA" id="ARBA00022801"/>
    </source>
</evidence>
<keyword evidence="3" id="KW-0378">Hydrolase</keyword>
<keyword evidence="8" id="KW-1185">Reference proteome</keyword>
<comment type="similarity">
    <text evidence="1">Belongs to the peptidase S8 family.</text>
</comment>
<feature type="region of interest" description="Disordered" evidence="5">
    <location>
        <begin position="1"/>
        <end position="35"/>
    </location>
</feature>
<dbReference type="SUPFAM" id="SSF52743">
    <property type="entry name" value="Subtilisin-like"/>
    <property type="match status" value="1"/>
</dbReference>
<dbReference type="Gene3D" id="3.40.50.200">
    <property type="entry name" value="Peptidase S8/S53 domain"/>
    <property type="match status" value="1"/>
</dbReference>
<evidence type="ECO:0000256" key="4">
    <source>
        <dbReference type="ARBA" id="ARBA00022825"/>
    </source>
</evidence>
<reference evidence="7" key="1">
    <citation type="journal article" date="2020" name="Stud. Mycol.">
        <title>101 Dothideomycetes genomes: a test case for predicting lifestyles and emergence of pathogens.</title>
        <authorList>
            <person name="Haridas S."/>
            <person name="Albert R."/>
            <person name="Binder M."/>
            <person name="Bloem J."/>
            <person name="Labutti K."/>
            <person name="Salamov A."/>
            <person name="Andreopoulos B."/>
            <person name="Baker S."/>
            <person name="Barry K."/>
            <person name="Bills G."/>
            <person name="Bluhm B."/>
            <person name="Cannon C."/>
            <person name="Castanera R."/>
            <person name="Culley D."/>
            <person name="Daum C."/>
            <person name="Ezra D."/>
            <person name="Gonzalez J."/>
            <person name="Henrissat B."/>
            <person name="Kuo A."/>
            <person name="Liang C."/>
            <person name="Lipzen A."/>
            <person name="Lutzoni F."/>
            <person name="Magnuson J."/>
            <person name="Mondo S."/>
            <person name="Nolan M."/>
            <person name="Ohm R."/>
            <person name="Pangilinan J."/>
            <person name="Park H.-J."/>
            <person name="Ramirez L."/>
            <person name="Alfaro M."/>
            <person name="Sun H."/>
            <person name="Tritt A."/>
            <person name="Yoshinaga Y."/>
            <person name="Zwiers L.-H."/>
            <person name="Turgeon B."/>
            <person name="Goodwin S."/>
            <person name="Spatafora J."/>
            <person name="Crous P."/>
            <person name="Grigoriev I."/>
        </authorList>
    </citation>
    <scope>NUCLEOTIDE SEQUENCE</scope>
    <source>
        <strain evidence="7">CBS 675.92</strain>
    </source>
</reference>
<name>A0A6A5THX1_9PLEO</name>
<keyword evidence="4" id="KW-0720">Serine protease</keyword>
<feature type="compositionally biased region" description="Basic residues" evidence="5">
    <location>
        <begin position="22"/>
        <end position="32"/>
    </location>
</feature>
<gene>
    <name evidence="7" type="ORF">CC80DRAFT_509749</name>
</gene>
<dbReference type="InterPro" id="IPR036852">
    <property type="entry name" value="Peptidase_S8/S53_dom_sf"/>
</dbReference>
<dbReference type="PANTHER" id="PTHR43806">
    <property type="entry name" value="PEPTIDASE S8"/>
    <property type="match status" value="1"/>
</dbReference>
<keyword evidence="2" id="KW-0645">Protease</keyword>
<feature type="domain" description="Peptidase S8/S53" evidence="6">
    <location>
        <begin position="135"/>
        <end position="277"/>
    </location>
</feature>
<dbReference type="GO" id="GO:0004252">
    <property type="term" value="F:serine-type endopeptidase activity"/>
    <property type="evidence" value="ECO:0007669"/>
    <property type="project" value="InterPro"/>
</dbReference>
<dbReference type="CDD" id="cd00306">
    <property type="entry name" value="Peptidases_S8_S53"/>
    <property type="match status" value="1"/>
</dbReference>
<proteinExistence type="inferred from homology"/>
<dbReference type="Pfam" id="PF00082">
    <property type="entry name" value="Peptidase_S8"/>
    <property type="match status" value="1"/>
</dbReference>
<sequence length="348" mass="38830">MPTVKRKKSLPPPTAPKPAHFQTRKPKPRAPTRHTVAPLKFFDTIDKPEQRQISGAARWFGYFEQERVQNQLPKPANKKNERIKIAVLDTGIDLENPWIYNHICKIRCRPNEIACKDIDAKVTKSQYLDDADIGNIADAIRHFATENDRVDIINLSFGFPKYDKRLKPIREAVQYARAKNVLIFAAAGNEGGNHGMFWPAKLHEVGDVISIHASDSDGNASSFNPTPGLGGPICTLGEAVPSCELDERNLAVHRSSTSFATPIAVAIAAIVLGFVGNVGMEGVPEDFESLKERLRTKAGMERVLRTTCVLADEKRRAKFSYITPWFLLDIEECSRIHIIANELRGIPE</sequence>
<dbReference type="EMBL" id="ML977026">
    <property type="protein sequence ID" value="KAF1950406.1"/>
    <property type="molecule type" value="Genomic_DNA"/>
</dbReference>
<dbReference type="OrthoDB" id="3781625at2759"/>
<evidence type="ECO:0000256" key="1">
    <source>
        <dbReference type="ARBA" id="ARBA00011073"/>
    </source>
</evidence>
<dbReference type="PROSITE" id="PS00136">
    <property type="entry name" value="SUBTILASE_ASP"/>
    <property type="match status" value="1"/>
</dbReference>
<dbReference type="InterPro" id="IPR050131">
    <property type="entry name" value="Peptidase_S8_subtilisin-like"/>
</dbReference>